<dbReference type="EMBL" id="JAXCGZ010018961">
    <property type="protein sequence ID" value="KAK7066994.1"/>
    <property type="molecule type" value="Genomic_DNA"/>
</dbReference>
<name>A0AAN8WV71_HALRR</name>
<reference evidence="2 3" key="1">
    <citation type="submission" date="2023-11" db="EMBL/GenBank/DDBJ databases">
        <title>Halocaridina rubra genome assembly.</title>
        <authorList>
            <person name="Smith C."/>
        </authorList>
    </citation>
    <scope>NUCLEOTIDE SEQUENCE [LARGE SCALE GENOMIC DNA]</scope>
    <source>
        <strain evidence="2">EP-1</strain>
        <tissue evidence="2">Whole</tissue>
    </source>
</reference>
<organism evidence="2 3">
    <name type="scientific">Halocaridina rubra</name>
    <name type="common">Hawaiian red shrimp</name>
    <dbReference type="NCBI Taxonomy" id="373956"/>
    <lineage>
        <taxon>Eukaryota</taxon>
        <taxon>Metazoa</taxon>
        <taxon>Ecdysozoa</taxon>
        <taxon>Arthropoda</taxon>
        <taxon>Crustacea</taxon>
        <taxon>Multicrustacea</taxon>
        <taxon>Malacostraca</taxon>
        <taxon>Eumalacostraca</taxon>
        <taxon>Eucarida</taxon>
        <taxon>Decapoda</taxon>
        <taxon>Pleocyemata</taxon>
        <taxon>Caridea</taxon>
        <taxon>Atyoidea</taxon>
        <taxon>Atyidae</taxon>
        <taxon>Halocaridina</taxon>
    </lineage>
</organism>
<gene>
    <name evidence="2" type="ORF">SK128_004737</name>
</gene>
<sequence length="168" mass="18704">MGGNTDFVVVIRGIWLDVLPKPGGAPAVREAVSARPGVTVNPQLNRGGHRPRRDFNERMDAPPNTGGDRICNVWLVTSQHASLTKILQILQAYSPPSGRSFTYCSRLYMTNQYTTPPNNWKVDRRPRIGLTQPVTSLTYISQNSDLTMVKGTECHAVESNVTYKIHIQ</sequence>
<evidence type="ECO:0000313" key="2">
    <source>
        <dbReference type="EMBL" id="KAK7066994.1"/>
    </source>
</evidence>
<dbReference type="Proteomes" id="UP001381693">
    <property type="component" value="Unassembled WGS sequence"/>
</dbReference>
<keyword evidence="3" id="KW-1185">Reference proteome</keyword>
<dbReference type="AlphaFoldDB" id="A0AAN8WV71"/>
<accession>A0AAN8WV71</accession>
<comment type="caution">
    <text evidence="2">The sequence shown here is derived from an EMBL/GenBank/DDBJ whole genome shotgun (WGS) entry which is preliminary data.</text>
</comment>
<evidence type="ECO:0000256" key="1">
    <source>
        <dbReference type="SAM" id="MobiDB-lite"/>
    </source>
</evidence>
<feature type="region of interest" description="Disordered" evidence="1">
    <location>
        <begin position="38"/>
        <end position="62"/>
    </location>
</feature>
<proteinExistence type="predicted"/>
<protein>
    <submittedName>
        <fullName evidence="2">Uncharacterized protein</fullName>
    </submittedName>
</protein>
<evidence type="ECO:0000313" key="3">
    <source>
        <dbReference type="Proteomes" id="UP001381693"/>
    </source>
</evidence>